<protein>
    <submittedName>
        <fullName evidence="1">Uncharacterized protein</fullName>
    </submittedName>
</protein>
<accession>A0ABP8Z5W7</accession>
<organism evidence="1 2">
    <name type="scientific">Nocardioides endophyticus</name>
    <dbReference type="NCBI Taxonomy" id="1353775"/>
    <lineage>
        <taxon>Bacteria</taxon>
        <taxon>Bacillati</taxon>
        <taxon>Actinomycetota</taxon>
        <taxon>Actinomycetes</taxon>
        <taxon>Propionibacteriales</taxon>
        <taxon>Nocardioidaceae</taxon>
        <taxon>Nocardioides</taxon>
    </lineage>
</organism>
<evidence type="ECO:0000313" key="1">
    <source>
        <dbReference type="EMBL" id="GAA4747455.1"/>
    </source>
</evidence>
<name>A0ABP8Z5W7_9ACTN</name>
<sequence>MKRGPVEVLFVAFPNDVGLAGLDIDDPELLSDADLEVLTDSLGDDQQGLALVFEDVDAAFVAQEA</sequence>
<evidence type="ECO:0000313" key="2">
    <source>
        <dbReference type="Proteomes" id="UP001499882"/>
    </source>
</evidence>
<dbReference type="EMBL" id="BAABKN010000023">
    <property type="protein sequence ID" value="GAA4747455.1"/>
    <property type="molecule type" value="Genomic_DNA"/>
</dbReference>
<gene>
    <name evidence="1" type="ORF">GCM10023350_35380</name>
</gene>
<dbReference type="Proteomes" id="UP001499882">
    <property type="component" value="Unassembled WGS sequence"/>
</dbReference>
<keyword evidence="2" id="KW-1185">Reference proteome</keyword>
<proteinExistence type="predicted"/>
<reference evidence="2" key="1">
    <citation type="journal article" date="2019" name="Int. J. Syst. Evol. Microbiol.">
        <title>The Global Catalogue of Microorganisms (GCM) 10K type strain sequencing project: providing services to taxonomists for standard genome sequencing and annotation.</title>
        <authorList>
            <consortium name="The Broad Institute Genomics Platform"/>
            <consortium name="The Broad Institute Genome Sequencing Center for Infectious Disease"/>
            <person name="Wu L."/>
            <person name="Ma J."/>
        </authorList>
    </citation>
    <scope>NUCLEOTIDE SEQUENCE [LARGE SCALE GENOMIC DNA]</scope>
    <source>
        <strain evidence="2">JCM 18532</strain>
    </source>
</reference>
<comment type="caution">
    <text evidence="1">The sequence shown here is derived from an EMBL/GenBank/DDBJ whole genome shotgun (WGS) entry which is preliminary data.</text>
</comment>